<accession>A0ABY6M5M9</accession>
<evidence type="ECO:0000313" key="2">
    <source>
        <dbReference type="Proteomes" id="UP001163632"/>
    </source>
</evidence>
<organism evidence="1 2">
    <name type="scientific">Moraxella bovis</name>
    <dbReference type="NCBI Taxonomy" id="476"/>
    <lineage>
        <taxon>Bacteria</taxon>
        <taxon>Pseudomonadati</taxon>
        <taxon>Pseudomonadota</taxon>
        <taxon>Gammaproteobacteria</taxon>
        <taxon>Moraxellales</taxon>
        <taxon>Moraxellaceae</taxon>
        <taxon>Moraxella</taxon>
    </lineage>
</organism>
<dbReference type="RefSeq" id="WP_264684429.1">
    <property type="nucleotide sequence ID" value="NZ_CP087798.1"/>
</dbReference>
<dbReference type="EMBL" id="CP087830">
    <property type="protein sequence ID" value="UZA02067.1"/>
    <property type="molecule type" value="Genomic_DNA"/>
</dbReference>
<evidence type="ECO:0000313" key="1">
    <source>
        <dbReference type="EMBL" id="UZA02067.1"/>
    </source>
</evidence>
<protein>
    <submittedName>
        <fullName evidence="1">Uncharacterized protein</fullName>
    </submittedName>
</protein>
<sequence>MTIIPKNPHNVKPIHKELVAYRLLAGESITQAKFCDMVSKSSRLAPRILDLKNDGYPIMKHMIQLDDGTHVAEYFLPRDFIQAVNRMGLYQALQVEIGQKAILGGRGMIKQYSDYYRPKGTPQSVIDEWIAEHGISPITKIKKPKRKKTKEQTVRAVKKLLKKQGVISIDDYIALNPANMSLREVIDVLHQNTNWTFGKTLQAGFKIMGEKK</sequence>
<reference evidence="1" key="1">
    <citation type="journal article" date="2022" name="BMC Microbiol.">
        <title>Whole genome sequencing of Moraxella bovis strains from North America reveals two genotypes with different genetic determinants.</title>
        <authorList>
            <person name="Wynn E.L."/>
            <person name="Hille M.M."/>
            <person name="Loy J.D."/>
            <person name="Schuller G."/>
            <person name="Kuhn K.L."/>
            <person name="Dickey A.M."/>
            <person name="Bono J.L."/>
            <person name="Clawson M.L."/>
        </authorList>
    </citation>
    <scope>NUCLEOTIDE SEQUENCE</scope>
    <source>
        <strain evidence="1">SAM102599</strain>
    </source>
</reference>
<dbReference type="Proteomes" id="UP001163632">
    <property type="component" value="Chromosome"/>
</dbReference>
<gene>
    <name evidence="1" type="ORF">LP092_08655</name>
</gene>
<keyword evidence="2" id="KW-1185">Reference proteome</keyword>
<proteinExistence type="predicted"/>
<name>A0ABY6M5M9_MORBO</name>